<evidence type="ECO:0000313" key="2">
    <source>
        <dbReference type="Proteomes" id="UP001163096"/>
    </source>
</evidence>
<dbReference type="KEGG" id="mou:OU421_08795"/>
<dbReference type="AlphaFoldDB" id="A0A9X9S2Y1"/>
<dbReference type="GeneID" id="76835195"/>
<name>A0A9X9S2Y1_METOG</name>
<keyword evidence="2" id="KW-1185">Reference proteome</keyword>
<protein>
    <submittedName>
        <fullName evidence="1">Uncharacterized protein</fullName>
    </submittedName>
</protein>
<proteinExistence type="predicted"/>
<accession>A0A9X9S2Y1</accession>
<gene>
    <name evidence="1" type="ORF">OU421_08795</name>
</gene>
<evidence type="ECO:0000313" key="1">
    <source>
        <dbReference type="EMBL" id="WAI00525.1"/>
    </source>
</evidence>
<reference evidence="1" key="1">
    <citation type="submission" date="2022-11" db="EMBL/GenBank/DDBJ databases">
        <title>Complete genome sequence of Methanogenium organophilum DSM 3596.</title>
        <authorList>
            <person name="Chen S.-C."/>
            <person name="Lai S.-J."/>
            <person name="You Y.-T."/>
        </authorList>
    </citation>
    <scope>NUCLEOTIDE SEQUENCE</scope>
    <source>
        <strain evidence="1">DSM 3596</strain>
    </source>
</reference>
<dbReference type="Proteomes" id="UP001163096">
    <property type="component" value="Chromosome"/>
</dbReference>
<sequence>MRFIFGLIRVERFYPLHFYRDGKPDARNLKRWDADDYNLGRLMTLQEAFRGSYQRWIVSGTRSQDVFNPAGSE</sequence>
<dbReference type="EMBL" id="CP113361">
    <property type="protein sequence ID" value="WAI00525.1"/>
    <property type="molecule type" value="Genomic_DNA"/>
</dbReference>
<dbReference type="RefSeq" id="WP_268185726.1">
    <property type="nucleotide sequence ID" value="NZ_CP113361.1"/>
</dbReference>
<organism evidence="1 2">
    <name type="scientific">Methanogenium organophilum</name>
    <dbReference type="NCBI Taxonomy" id="2199"/>
    <lineage>
        <taxon>Archaea</taxon>
        <taxon>Methanobacteriati</taxon>
        <taxon>Methanobacteriota</taxon>
        <taxon>Stenosarchaea group</taxon>
        <taxon>Methanomicrobia</taxon>
        <taxon>Methanomicrobiales</taxon>
        <taxon>Methanomicrobiaceae</taxon>
        <taxon>Methanogenium</taxon>
    </lineage>
</organism>